<dbReference type="NCBIfam" id="TIGR01308">
    <property type="entry name" value="rpmD_bact"/>
    <property type="match status" value="1"/>
</dbReference>
<evidence type="ECO:0000256" key="1">
    <source>
        <dbReference type="ARBA" id="ARBA00007594"/>
    </source>
</evidence>
<keyword evidence="2" id="KW-0689">Ribosomal protein</keyword>
<dbReference type="PROSITE" id="PS00634">
    <property type="entry name" value="RIBOSOMAL_L30"/>
    <property type="match status" value="1"/>
</dbReference>
<protein>
    <recommendedName>
        <fullName evidence="4">Large ribosomal subunit protein uL30-like ferredoxin-like fold domain-containing protein</fullName>
    </recommendedName>
</protein>
<dbReference type="PANTHER" id="PTHR15892">
    <property type="entry name" value="MITOCHONDRIAL RIBOSOMAL PROTEIN L30"/>
    <property type="match status" value="1"/>
</dbReference>
<keyword evidence="3" id="KW-0687">Ribonucleoprotein</keyword>
<comment type="similarity">
    <text evidence="1">Belongs to the universal ribosomal protein uL30 family.</text>
</comment>
<evidence type="ECO:0000256" key="3">
    <source>
        <dbReference type="ARBA" id="ARBA00023274"/>
    </source>
</evidence>
<sequence>TIGYSQRQRRIIESLGLRKLNHTVVHESSPSIMGMLKKVGHLVEVRERE</sequence>
<dbReference type="GO" id="GO:0003735">
    <property type="term" value="F:structural constituent of ribosome"/>
    <property type="evidence" value="ECO:0007669"/>
    <property type="project" value="InterPro"/>
</dbReference>
<evidence type="ECO:0000256" key="2">
    <source>
        <dbReference type="ARBA" id="ARBA00022980"/>
    </source>
</evidence>
<dbReference type="InterPro" id="IPR005996">
    <property type="entry name" value="Ribosomal_uL30_bac-type"/>
</dbReference>
<feature type="domain" description="Large ribosomal subunit protein uL30-like ferredoxin-like fold" evidence="4">
    <location>
        <begin position="1"/>
        <end position="43"/>
    </location>
</feature>
<organism evidence="5">
    <name type="scientific">marine metagenome</name>
    <dbReference type="NCBI Taxonomy" id="408172"/>
    <lineage>
        <taxon>unclassified sequences</taxon>
        <taxon>metagenomes</taxon>
        <taxon>ecological metagenomes</taxon>
    </lineage>
</organism>
<reference evidence="5" key="1">
    <citation type="submission" date="2018-05" db="EMBL/GenBank/DDBJ databases">
        <authorList>
            <person name="Lanie J.A."/>
            <person name="Ng W.-L."/>
            <person name="Kazmierczak K.M."/>
            <person name="Andrzejewski T.M."/>
            <person name="Davidsen T.M."/>
            <person name="Wayne K.J."/>
            <person name="Tettelin H."/>
            <person name="Glass J.I."/>
            <person name="Rusch D."/>
            <person name="Podicherti R."/>
            <person name="Tsui H.-C.T."/>
            <person name="Winkler M.E."/>
        </authorList>
    </citation>
    <scope>NUCLEOTIDE SEQUENCE</scope>
</reference>
<dbReference type="CDD" id="cd01658">
    <property type="entry name" value="Ribosomal_L30"/>
    <property type="match status" value="1"/>
</dbReference>
<dbReference type="InterPro" id="IPR036919">
    <property type="entry name" value="Ribo_uL30_ferredoxin-like_sf"/>
</dbReference>
<gene>
    <name evidence="5" type="ORF">METZ01_LOCUS182325</name>
</gene>
<proteinExistence type="inferred from homology"/>
<dbReference type="PANTHER" id="PTHR15892:SF2">
    <property type="entry name" value="LARGE RIBOSOMAL SUBUNIT PROTEIN UL30M"/>
    <property type="match status" value="1"/>
</dbReference>
<name>A0A382CVB8_9ZZZZ</name>
<dbReference type="Gene3D" id="3.30.1390.20">
    <property type="entry name" value="Ribosomal protein L30, ferredoxin-like fold domain"/>
    <property type="match status" value="1"/>
</dbReference>
<dbReference type="AlphaFoldDB" id="A0A382CVB8"/>
<dbReference type="GO" id="GO:0006412">
    <property type="term" value="P:translation"/>
    <property type="evidence" value="ECO:0007669"/>
    <property type="project" value="InterPro"/>
</dbReference>
<evidence type="ECO:0000259" key="4">
    <source>
        <dbReference type="Pfam" id="PF00327"/>
    </source>
</evidence>
<accession>A0A382CVB8</accession>
<dbReference type="EMBL" id="UINC01036068">
    <property type="protein sequence ID" value="SVB29471.1"/>
    <property type="molecule type" value="Genomic_DNA"/>
</dbReference>
<evidence type="ECO:0000313" key="5">
    <source>
        <dbReference type="EMBL" id="SVB29471.1"/>
    </source>
</evidence>
<dbReference type="Pfam" id="PF00327">
    <property type="entry name" value="Ribosomal_L30"/>
    <property type="match status" value="1"/>
</dbReference>
<dbReference type="SUPFAM" id="SSF55129">
    <property type="entry name" value="Ribosomal protein L30p/L7e"/>
    <property type="match status" value="1"/>
</dbReference>
<dbReference type="InterPro" id="IPR016082">
    <property type="entry name" value="Ribosomal_uL30_ferredoxin-like"/>
</dbReference>
<dbReference type="PIRSF" id="PIRSF002211">
    <property type="entry name" value="Ribosomal_L30_bac-type"/>
    <property type="match status" value="1"/>
</dbReference>
<dbReference type="InterPro" id="IPR018038">
    <property type="entry name" value="Ribosomal_uL30_CS"/>
</dbReference>
<feature type="non-terminal residue" evidence="5">
    <location>
        <position position="1"/>
    </location>
</feature>
<dbReference type="GO" id="GO:0022625">
    <property type="term" value="C:cytosolic large ribosomal subunit"/>
    <property type="evidence" value="ECO:0007669"/>
    <property type="project" value="TreeGrafter"/>
</dbReference>